<dbReference type="Proteomes" id="UP000727456">
    <property type="component" value="Unassembled WGS sequence"/>
</dbReference>
<gene>
    <name evidence="2" type="ORF">FHS31_002999</name>
</gene>
<dbReference type="RefSeq" id="WP_167074924.1">
    <property type="nucleotide sequence ID" value="NZ_JAAOZC010000010.1"/>
</dbReference>
<name>A0ABX0TV09_9SPHN</name>
<evidence type="ECO:0000313" key="3">
    <source>
        <dbReference type="Proteomes" id="UP000727456"/>
    </source>
</evidence>
<keyword evidence="1" id="KW-0472">Membrane</keyword>
<dbReference type="EMBL" id="JAAOZC010000010">
    <property type="protein sequence ID" value="NIJ09367.1"/>
    <property type="molecule type" value="Genomic_DNA"/>
</dbReference>
<reference evidence="2 3" key="1">
    <citation type="submission" date="2020-03" db="EMBL/GenBank/DDBJ databases">
        <title>Genomic Encyclopedia of Type Strains, Phase III (KMG-III): the genomes of soil and plant-associated and newly described type strains.</title>
        <authorList>
            <person name="Whitman W."/>
        </authorList>
    </citation>
    <scope>NUCLEOTIDE SEQUENCE [LARGE SCALE GENOMIC DNA]</scope>
    <source>
        <strain evidence="2 3">CECT 8804</strain>
    </source>
</reference>
<keyword evidence="3" id="KW-1185">Reference proteome</keyword>
<evidence type="ECO:0000256" key="1">
    <source>
        <dbReference type="SAM" id="Phobius"/>
    </source>
</evidence>
<feature type="transmembrane region" description="Helical" evidence="1">
    <location>
        <begin position="6"/>
        <end position="26"/>
    </location>
</feature>
<evidence type="ECO:0000313" key="2">
    <source>
        <dbReference type="EMBL" id="NIJ09367.1"/>
    </source>
</evidence>
<comment type="caution">
    <text evidence="2">The sequence shown here is derived from an EMBL/GenBank/DDBJ whole genome shotgun (WGS) entry which is preliminary data.</text>
</comment>
<accession>A0ABX0TV09</accession>
<organism evidence="2 3">
    <name type="scientific">Sphingomonas vulcanisoli</name>
    <dbReference type="NCBI Taxonomy" id="1658060"/>
    <lineage>
        <taxon>Bacteria</taxon>
        <taxon>Pseudomonadati</taxon>
        <taxon>Pseudomonadota</taxon>
        <taxon>Alphaproteobacteria</taxon>
        <taxon>Sphingomonadales</taxon>
        <taxon>Sphingomonadaceae</taxon>
        <taxon>Sphingomonas</taxon>
    </lineage>
</organism>
<keyword evidence="1" id="KW-1133">Transmembrane helix</keyword>
<keyword evidence="1" id="KW-0812">Transmembrane</keyword>
<proteinExistence type="predicted"/>
<sequence length="77" mass="8389">MIGTIFLWAAVAGGALFILVLAFATYEQAYQERRAKRLSLDTIDNLDRAIDRYLPSAQMTEADRVAAAAAPMIDIAA</sequence>
<protein>
    <submittedName>
        <fullName evidence="2">Uncharacterized protein</fullName>
    </submittedName>
</protein>